<sequence length="150" mass="16475">MGNLINCKDCGKEISKKAKTCPHCGAKVKKKKIGLCIVIGIIALFIIVSAASNGSKTNSNNASQKSTSANSSTKKDKKSEITKETYDKIQNNMTKEEVKKLLGEPTSVSESETPGVGKMELYHYQKTFDTKAITITFFNGKVYTKNWTQL</sequence>
<comment type="caution">
    <text evidence="7">The sequence shown here is derived from an EMBL/GenBank/DDBJ whole genome shotgun (WGS) entry which is preliminary data.</text>
</comment>
<evidence type="ECO:0000256" key="2">
    <source>
        <dbReference type="ARBA" id="ARBA00023136"/>
    </source>
</evidence>
<dbReference type="Proteomes" id="UP001519307">
    <property type="component" value="Unassembled WGS sequence"/>
</dbReference>
<dbReference type="Gene3D" id="3.30.1450.10">
    <property type="match status" value="1"/>
</dbReference>
<feature type="compositionally biased region" description="Basic and acidic residues" evidence="3">
    <location>
        <begin position="73"/>
        <end position="87"/>
    </location>
</feature>
<proteinExistence type="predicted"/>
<dbReference type="RefSeq" id="WP_209702130.1">
    <property type="nucleotide sequence ID" value="NZ_JAGGLM010000009.1"/>
</dbReference>
<evidence type="ECO:0000259" key="6">
    <source>
        <dbReference type="Pfam" id="PF13240"/>
    </source>
</evidence>
<keyword evidence="4" id="KW-1133">Transmembrane helix</keyword>
<feature type="domain" description="Zinc-ribbon" evidence="6">
    <location>
        <begin position="7"/>
        <end position="28"/>
    </location>
</feature>
<keyword evidence="8" id="KW-1185">Reference proteome</keyword>
<dbReference type="EMBL" id="JAGGLM010000009">
    <property type="protein sequence ID" value="MBP2032974.1"/>
    <property type="molecule type" value="Genomic_DNA"/>
</dbReference>
<feature type="transmembrane region" description="Helical" evidence="4">
    <location>
        <begin position="33"/>
        <end position="51"/>
    </location>
</feature>
<dbReference type="GO" id="GO:0008233">
    <property type="term" value="F:peptidase activity"/>
    <property type="evidence" value="ECO:0007669"/>
    <property type="project" value="UniProtKB-KW"/>
</dbReference>
<dbReference type="InterPro" id="IPR026870">
    <property type="entry name" value="Zinc_ribbon_dom"/>
</dbReference>
<feature type="region of interest" description="Disordered" evidence="3">
    <location>
        <begin position="53"/>
        <end position="89"/>
    </location>
</feature>
<evidence type="ECO:0000313" key="7">
    <source>
        <dbReference type="EMBL" id="MBP2032974.1"/>
    </source>
</evidence>
<evidence type="ECO:0000259" key="5">
    <source>
        <dbReference type="Pfam" id="PF04355"/>
    </source>
</evidence>
<evidence type="ECO:0000313" key="8">
    <source>
        <dbReference type="Proteomes" id="UP001519307"/>
    </source>
</evidence>
<evidence type="ECO:0000256" key="1">
    <source>
        <dbReference type="ARBA" id="ARBA00022729"/>
    </source>
</evidence>
<feature type="domain" description="Outer membrane protein assembly factor BamE" evidence="5">
    <location>
        <begin position="81"/>
        <end position="137"/>
    </location>
</feature>
<reference evidence="7 8" key="1">
    <citation type="submission" date="2021-03" db="EMBL/GenBank/DDBJ databases">
        <title>Genomic Encyclopedia of Type Strains, Phase IV (KMG-IV): sequencing the most valuable type-strain genomes for metagenomic binning, comparative biology and taxonomic classification.</title>
        <authorList>
            <person name="Goeker M."/>
        </authorList>
    </citation>
    <scope>NUCLEOTIDE SEQUENCE [LARGE SCALE GENOMIC DNA]</scope>
    <source>
        <strain evidence="7 8">DSM 28783</strain>
    </source>
</reference>
<keyword evidence="1" id="KW-0732">Signal</keyword>
<evidence type="ECO:0000256" key="3">
    <source>
        <dbReference type="SAM" id="MobiDB-lite"/>
    </source>
</evidence>
<keyword evidence="7" id="KW-0378">Hydrolase</keyword>
<keyword evidence="4" id="KW-0812">Transmembrane</keyword>
<name>A0ABS4KSF7_9CLOT</name>
<dbReference type="InterPro" id="IPR037873">
    <property type="entry name" value="BamE-like"/>
</dbReference>
<accession>A0ABS4KSF7</accession>
<dbReference type="InterPro" id="IPR007450">
    <property type="entry name" value="BamE_dom"/>
</dbReference>
<organism evidence="7 8">
    <name type="scientific">Clostridium algifaecis</name>
    <dbReference type="NCBI Taxonomy" id="1472040"/>
    <lineage>
        <taxon>Bacteria</taxon>
        <taxon>Bacillati</taxon>
        <taxon>Bacillota</taxon>
        <taxon>Clostridia</taxon>
        <taxon>Eubacteriales</taxon>
        <taxon>Clostridiaceae</taxon>
        <taxon>Clostridium</taxon>
    </lineage>
</organism>
<evidence type="ECO:0000256" key="4">
    <source>
        <dbReference type="SAM" id="Phobius"/>
    </source>
</evidence>
<gene>
    <name evidence="7" type="ORF">J2Z42_001653</name>
</gene>
<feature type="compositionally biased region" description="Polar residues" evidence="3">
    <location>
        <begin position="53"/>
        <end position="72"/>
    </location>
</feature>
<dbReference type="Pfam" id="PF04355">
    <property type="entry name" value="BamE"/>
    <property type="match status" value="1"/>
</dbReference>
<dbReference type="Pfam" id="PF13240">
    <property type="entry name" value="Zn_Ribbon_1"/>
    <property type="match status" value="1"/>
</dbReference>
<keyword evidence="7" id="KW-0645">Protease</keyword>
<protein>
    <submittedName>
        <fullName evidence="7">ATP-dependent serine protease</fullName>
    </submittedName>
</protein>
<dbReference type="GO" id="GO:0006508">
    <property type="term" value="P:proteolysis"/>
    <property type="evidence" value="ECO:0007669"/>
    <property type="project" value="UniProtKB-KW"/>
</dbReference>
<keyword evidence="2 4" id="KW-0472">Membrane</keyword>